<reference evidence="2 3" key="1">
    <citation type="journal article" date="2019" name="PLoS Biol.">
        <title>Sex chromosomes control vertical transmission of feminizing Wolbachia symbionts in an isopod.</title>
        <authorList>
            <person name="Becking T."/>
            <person name="Chebbi M.A."/>
            <person name="Giraud I."/>
            <person name="Moumen B."/>
            <person name="Laverre T."/>
            <person name="Caubet Y."/>
            <person name="Peccoud J."/>
            <person name="Gilbert C."/>
            <person name="Cordaux R."/>
        </authorList>
    </citation>
    <scope>NUCLEOTIDE SEQUENCE [LARGE SCALE GENOMIC DNA]</scope>
    <source>
        <strain evidence="2">ANa2</strain>
        <tissue evidence="2">Whole body excluding digestive tract and cuticle</tissue>
    </source>
</reference>
<comment type="caution">
    <text evidence="2">The sequence shown here is derived from an EMBL/GenBank/DDBJ whole genome shotgun (WGS) entry which is preliminary data.</text>
</comment>
<feature type="signal peptide" evidence="1">
    <location>
        <begin position="1"/>
        <end position="21"/>
    </location>
</feature>
<feature type="chain" id="PRO_5024315514" evidence="1">
    <location>
        <begin position="22"/>
        <end position="152"/>
    </location>
</feature>
<proteinExistence type="predicted"/>
<gene>
    <name evidence="2" type="ORF">Anas_11951</name>
</gene>
<sequence length="152" mass="17884">MLINLLLKAAVFLKYFNSKDASEFYPQYINKNILGTSRKKIFTEDLIFALVEIPKHNTNLKEKYAITTMCIIKILRNKVLHKRSNINNFKTLLAIRLLRYKDFIIFFSLNLSLINIMQEIQGNEEIQHFQFTLDNPKLSIESSEFSMKKTDS</sequence>
<dbReference type="Proteomes" id="UP000326759">
    <property type="component" value="Unassembled WGS sequence"/>
</dbReference>
<protein>
    <submittedName>
        <fullName evidence="2">Uncharacterized protein</fullName>
    </submittedName>
</protein>
<evidence type="ECO:0000313" key="3">
    <source>
        <dbReference type="Proteomes" id="UP000326759"/>
    </source>
</evidence>
<organism evidence="2 3">
    <name type="scientific">Armadillidium nasatum</name>
    <dbReference type="NCBI Taxonomy" id="96803"/>
    <lineage>
        <taxon>Eukaryota</taxon>
        <taxon>Metazoa</taxon>
        <taxon>Ecdysozoa</taxon>
        <taxon>Arthropoda</taxon>
        <taxon>Crustacea</taxon>
        <taxon>Multicrustacea</taxon>
        <taxon>Malacostraca</taxon>
        <taxon>Eumalacostraca</taxon>
        <taxon>Peracarida</taxon>
        <taxon>Isopoda</taxon>
        <taxon>Oniscidea</taxon>
        <taxon>Crinocheta</taxon>
        <taxon>Armadillidiidae</taxon>
        <taxon>Armadillidium</taxon>
    </lineage>
</organism>
<keyword evidence="1" id="KW-0732">Signal</keyword>
<name>A0A5N5TBV0_9CRUS</name>
<keyword evidence="3" id="KW-1185">Reference proteome</keyword>
<accession>A0A5N5TBV0</accession>
<dbReference type="EMBL" id="SEYY01007211">
    <property type="protein sequence ID" value="KAB7502575.1"/>
    <property type="molecule type" value="Genomic_DNA"/>
</dbReference>
<evidence type="ECO:0000256" key="1">
    <source>
        <dbReference type="SAM" id="SignalP"/>
    </source>
</evidence>
<evidence type="ECO:0000313" key="2">
    <source>
        <dbReference type="EMBL" id="KAB7502575.1"/>
    </source>
</evidence>
<dbReference type="AlphaFoldDB" id="A0A5N5TBV0"/>